<dbReference type="InterPro" id="IPR035914">
    <property type="entry name" value="Sperma_CUB_dom_sf"/>
</dbReference>
<accession>A0A9Q1BTP8</accession>
<dbReference type="InterPro" id="IPR017981">
    <property type="entry name" value="GPCR_2-like_7TM"/>
</dbReference>
<dbReference type="Pfam" id="PF00431">
    <property type="entry name" value="CUB"/>
    <property type="match status" value="1"/>
</dbReference>
<dbReference type="Gene3D" id="2.60.120.290">
    <property type="entry name" value="Spermadhesin, CUB domain"/>
    <property type="match status" value="1"/>
</dbReference>
<proteinExistence type="predicted"/>
<reference evidence="10" key="1">
    <citation type="submission" date="2021-10" db="EMBL/GenBank/DDBJ databases">
        <title>Tropical sea cucumber genome reveals ecological adaptation and Cuvierian tubules defense mechanism.</title>
        <authorList>
            <person name="Chen T."/>
        </authorList>
    </citation>
    <scope>NUCLEOTIDE SEQUENCE</scope>
    <source>
        <strain evidence="10">Nanhai2018</strain>
        <tissue evidence="10">Muscle</tissue>
    </source>
</reference>
<comment type="caution">
    <text evidence="6">Lacks conserved residue(s) required for the propagation of feature annotation.</text>
</comment>
<dbReference type="InterPro" id="IPR053231">
    <property type="entry name" value="GPCR_LN-TM7"/>
</dbReference>
<dbReference type="Gene3D" id="1.20.1070.10">
    <property type="entry name" value="Rhodopsin 7-helix transmembrane proteins"/>
    <property type="match status" value="1"/>
</dbReference>
<keyword evidence="10" id="KW-0675">Receptor</keyword>
<dbReference type="SUPFAM" id="SSF49854">
    <property type="entry name" value="Spermadhesin, CUB domain"/>
    <property type="match status" value="1"/>
</dbReference>
<keyword evidence="11" id="KW-1185">Reference proteome</keyword>
<gene>
    <name evidence="10" type="ORF">HOLleu_26147</name>
</gene>
<keyword evidence="3 7" id="KW-1133">Transmembrane helix</keyword>
<dbReference type="OrthoDB" id="6134459at2759"/>
<dbReference type="CDD" id="cd00041">
    <property type="entry name" value="CUB"/>
    <property type="match status" value="1"/>
</dbReference>
<dbReference type="GO" id="GO:0016020">
    <property type="term" value="C:membrane"/>
    <property type="evidence" value="ECO:0007669"/>
    <property type="project" value="UniProtKB-SubCell"/>
</dbReference>
<dbReference type="Proteomes" id="UP001152320">
    <property type="component" value="Chromosome 12"/>
</dbReference>
<dbReference type="PANTHER" id="PTHR45902">
    <property type="entry name" value="LATROPHILIN RECEPTOR-LIKE PROTEIN A"/>
    <property type="match status" value="1"/>
</dbReference>
<keyword evidence="5" id="KW-1015">Disulfide bond</keyword>
<dbReference type="PANTHER" id="PTHR45902:SF1">
    <property type="entry name" value="LATROPHILIN RECEPTOR-LIKE PROTEIN A"/>
    <property type="match status" value="1"/>
</dbReference>
<organism evidence="10 11">
    <name type="scientific">Holothuria leucospilota</name>
    <name type="common">Black long sea cucumber</name>
    <name type="synonym">Mertensiothuria leucospilota</name>
    <dbReference type="NCBI Taxonomy" id="206669"/>
    <lineage>
        <taxon>Eukaryota</taxon>
        <taxon>Metazoa</taxon>
        <taxon>Echinodermata</taxon>
        <taxon>Eleutherozoa</taxon>
        <taxon>Echinozoa</taxon>
        <taxon>Holothuroidea</taxon>
        <taxon>Aspidochirotacea</taxon>
        <taxon>Aspidochirotida</taxon>
        <taxon>Holothuriidae</taxon>
        <taxon>Holothuria</taxon>
    </lineage>
</organism>
<protein>
    <submittedName>
        <fullName evidence="10">G-protein coupled receptor Mth2</fullName>
    </submittedName>
</protein>
<feature type="transmembrane region" description="Helical" evidence="7">
    <location>
        <begin position="670"/>
        <end position="697"/>
    </location>
</feature>
<dbReference type="InterPro" id="IPR000859">
    <property type="entry name" value="CUB_dom"/>
</dbReference>
<feature type="transmembrane region" description="Helical" evidence="7">
    <location>
        <begin position="852"/>
        <end position="871"/>
    </location>
</feature>
<evidence type="ECO:0000259" key="9">
    <source>
        <dbReference type="PROSITE" id="PS50261"/>
    </source>
</evidence>
<dbReference type="GO" id="GO:0004930">
    <property type="term" value="F:G protein-coupled receptor activity"/>
    <property type="evidence" value="ECO:0007669"/>
    <property type="project" value="InterPro"/>
</dbReference>
<evidence type="ECO:0000259" key="8">
    <source>
        <dbReference type="PROSITE" id="PS01180"/>
    </source>
</evidence>
<dbReference type="EMBL" id="JAIZAY010000012">
    <property type="protein sequence ID" value="KAJ8032587.1"/>
    <property type="molecule type" value="Genomic_DNA"/>
</dbReference>
<dbReference type="PROSITE" id="PS50261">
    <property type="entry name" value="G_PROTEIN_RECEP_F2_4"/>
    <property type="match status" value="1"/>
</dbReference>
<dbReference type="Pfam" id="PF00002">
    <property type="entry name" value="7tm_2"/>
    <property type="match status" value="1"/>
</dbReference>
<feature type="domain" description="G-protein coupled receptors family 2 profile 2" evidence="9">
    <location>
        <begin position="610"/>
        <end position="873"/>
    </location>
</feature>
<sequence length="908" mass="103577">MSNAVIIEFTIVQLLTSVFFICKTNVKRIAHCFFIDVCNHIITNNGSVITSPNHPEKYGNFEKCEYHVHCDEGQVIEVTFLTLDLEEDDNCLKDSLTVNIHISFQFYDGDSYSSMVLARLCGFNFPTHVIKTSGEDLYIVFTTNNVITRTGFSVQVNFVTGWYDLIFGYLCLFPRCNRVMICFYFFTAPCNFCSVTHRYYGNCPSNAPPIPFVQQLQLKSLPPQEFLRCRLLTGQYATPENSGGYYWMIGDCPKGTNAILKGQCIGEDQDIYNAPLYHPLLKVLFKNKYCALCNGHSLDDLNKQIVYSTCDTCKYTYEFKDRDILETPSSDCKVHPKFLLLEKCDPFRKNEDIKCPTLRLRREVAKIFSPVAAIIPSSLTCPDGQIVFGGKCVKISPFCSSTFQENLLVLDIDITEYSKCNYLAQRSTLCFFHQLENFERVILQNKTYKDMQSTMSSHSLSSFFLPWKNVHQLEWLENSRGSKVLFEIPVNVTLNLKWKDSILAALQSILIGNGSQRNVTRSCFLKSVRLIDICKLNLEQDMTKCKGVIEEAGYYGNDDNVTYSSFKKMSGKTLWHGVLTTLQVSEESVIRRKLVFCNKDGNLNESKPKTNLFNDFSCGIAVICLLVTFFIYAKFSSLRNTFGIVVMVFVKSLALGIIILQFVNPYITNIPWFCSLMGIVAHWLWISIFCWMTVLAYDLHHTFSASNMRIVKRIHRNALIIYFGVGWGLPFIVVAVCIILWIFTDVPIRYGSHSGEDCWIYDSPVTLVAVCGPLLLCIFTNLILYILIIKGILEHRSTTREARRSVRATRNSSQAGSLFPELIVCIKISLLMGFTWLSGFIAPLTNIDAFKYLFYFLMLLQAILIFIFFGANTRARKLWMKKLGIFRVQSFVGTFRTSLGLHSTNVST</sequence>
<evidence type="ECO:0000256" key="7">
    <source>
        <dbReference type="SAM" id="Phobius"/>
    </source>
</evidence>
<dbReference type="GO" id="GO:0007166">
    <property type="term" value="P:cell surface receptor signaling pathway"/>
    <property type="evidence" value="ECO:0007669"/>
    <property type="project" value="InterPro"/>
</dbReference>
<dbReference type="InterPro" id="IPR000832">
    <property type="entry name" value="GPCR_2_secretin-like"/>
</dbReference>
<evidence type="ECO:0000256" key="4">
    <source>
        <dbReference type="ARBA" id="ARBA00023136"/>
    </source>
</evidence>
<dbReference type="SMART" id="SM00042">
    <property type="entry name" value="CUB"/>
    <property type="match status" value="1"/>
</dbReference>
<evidence type="ECO:0000256" key="2">
    <source>
        <dbReference type="ARBA" id="ARBA00022692"/>
    </source>
</evidence>
<evidence type="ECO:0000313" key="11">
    <source>
        <dbReference type="Proteomes" id="UP001152320"/>
    </source>
</evidence>
<comment type="subcellular location">
    <subcellularLocation>
        <location evidence="1">Membrane</location>
        <topology evidence="1">Multi-pass membrane protein</topology>
    </subcellularLocation>
</comment>
<feature type="transmembrane region" description="Helical" evidence="7">
    <location>
        <begin position="764"/>
        <end position="793"/>
    </location>
</feature>
<dbReference type="PROSITE" id="PS01180">
    <property type="entry name" value="CUB"/>
    <property type="match status" value="1"/>
</dbReference>
<dbReference type="CDD" id="cd15039">
    <property type="entry name" value="7tmB3_Methuselah-like"/>
    <property type="match status" value="1"/>
</dbReference>
<evidence type="ECO:0000256" key="6">
    <source>
        <dbReference type="PROSITE-ProRule" id="PRU00059"/>
    </source>
</evidence>
<feature type="transmembrane region" description="Helical" evidence="7">
    <location>
        <begin position="718"/>
        <end position="744"/>
    </location>
</feature>
<evidence type="ECO:0000256" key="1">
    <source>
        <dbReference type="ARBA" id="ARBA00004141"/>
    </source>
</evidence>
<evidence type="ECO:0000313" key="10">
    <source>
        <dbReference type="EMBL" id="KAJ8032587.1"/>
    </source>
</evidence>
<feature type="domain" description="CUB" evidence="8">
    <location>
        <begin position="38"/>
        <end position="159"/>
    </location>
</feature>
<keyword evidence="2 7" id="KW-0812">Transmembrane</keyword>
<dbReference type="FunFam" id="2.60.120.290:FF:000005">
    <property type="entry name" value="Procollagen C-endopeptidase enhancer 1"/>
    <property type="match status" value="1"/>
</dbReference>
<dbReference type="AlphaFoldDB" id="A0A9Q1BTP8"/>
<feature type="transmembrane region" description="Helical" evidence="7">
    <location>
        <begin position="612"/>
        <end position="632"/>
    </location>
</feature>
<evidence type="ECO:0000256" key="5">
    <source>
        <dbReference type="ARBA" id="ARBA00023157"/>
    </source>
</evidence>
<keyword evidence="4 7" id="KW-0472">Membrane</keyword>
<feature type="transmembrane region" description="Helical" evidence="7">
    <location>
        <begin position="814"/>
        <end position="837"/>
    </location>
</feature>
<name>A0A9Q1BTP8_HOLLE</name>
<feature type="transmembrane region" description="Helical" evidence="7">
    <location>
        <begin position="644"/>
        <end position="664"/>
    </location>
</feature>
<evidence type="ECO:0000256" key="3">
    <source>
        <dbReference type="ARBA" id="ARBA00022989"/>
    </source>
</evidence>
<comment type="caution">
    <text evidence="10">The sequence shown here is derived from an EMBL/GenBank/DDBJ whole genome shotgun (WGS) entry which is preliminary data.</text>
</comment>